<dbReference type="PANTHER" id="PTHR24148:SF73">
    <property type="entry name" value="HET DOMAIN PROTEIN (AFU_ORTHOLOGUE AFUA_8G01020)"/>
    <property type="match status" value="1"/>
</dbReference>
<dbReference type="OrthoDB" id="2157530at2759"/>
<proteinExistence type="predicted"/>
<evidence type="ECO:0000313" key="4">
    <source>
        <dbReference type="Proteomes" id="UP000566819"/>
    </source>
</evidence>
<accession>A0A8H4VVE5</accession>
<evidence type="ECO:0000313" key="3">
    <source>
        <dbReference type="EMBL" id="KAF4624101.1"/>
    </source>
</evidence>
<reference evidence="3 4" key="1">
    <citation type="submission" date="2020-03" db="EMBL/GenBank/DDBJ databases">
        <title>Draft Genome Sequence of Cudoniella acicularis.</title>
        <authorList>
            <person name="Buettner E."/>
            <person name="Kellner H."/>
        </authorList>
    </citation>
    <scope>NUCLEOTIDE SEQUENCE [LARGE SCALE GENOMIC DNA]</scope>
    <source>
        <strain evidence="3 4">DSM 108380</strain>
    </source>
</reference>
<evidence type="ECO:0000259" key="2">
    <source>
        <dbReference type="Pfam" id="PF06985"/>
    </source>
</evidence>
<evidence type="ECO:0000256" key="1">
    <source>
        <dbReference type="SAM" id="MobiDB-lite"/>
    </source>
</evidence>
<feature type="domain" description="Heterokaryon incompatibility" evidence="2">
    <location>
        <begin position="64"/>
        <end position="147"/>
    </location>
</feature>
<keyword evidence="4" id="KW-1185">Reference proteome</keyword>
<sequence>MEGSSLYRSLDLVPQSRQIRFLQLLPAQRFDDDIHCASEAQDEENHKPNSKQSFLIETQSVSTNPRAEKSHQVRQMRQVYLSSQRVVLWLGEEKDSSIAMNFLRDMPLQENENAAYTWNPLDITKWTACDDLFLKRPYWGRSWILQEVLHDRDVIVYIGLQNLAVEELFALFKKYLSLRKAITSIAFSVPREEEQRSSNTEMPESMPDSLVEMRLRFKKDPKFEPRLGALLYTFRDQQAGLPKDKIYSLQGMAKQEFDILEYFYATELYIRGRISSILRTEYETPAVGEQVGMETWTITRRNTIARDEDQLMILDSDELYKAGTRDKAEHTFSDIDPRNKIMYNLEFQLPRILEYFYLPSSTDALGNSSDQETAVAATNPHNTVAYSKEANDVAAVATGRSVGHTHSSERQRLLPSRDPVSEPNHDETGSSSDSDSDDKLVNDKADSDDDNREPRPTKRKRPSSYDGPTPKKRTRHLQQRPARKRRAHSKSRRYSPKPHYPLD</sequence>
<dbReference type="AlphaFoldDB" id="A0A8H4VVE5"/>
<gene>
    <name evidence="3" type="ORF">G7Y89_g14072</name>
</gene>
<dbReference type="Proteomes" id="UP000566819">
    <property type="component" value="Unassembled WGS sequence"/>
</dbReference>
<dbReference type="InterPro" id="IPR010730">
    <property type="entry name" value="HET"/>
</dbReference>
<comment type="caution">
    <text evidence="3">The sequence shown here is derived from an EMBL/GenBank/DDBJ whole genome shotgun (WGS) entry which is preliminary data.</text>
</comment>
<protein>
    <recommendedName>
        <fullName evidence="2">Heterokaryon incompatibility domain-containing protein</fullName>
    </recommendedName>
</protein>
<feature type="compositionally biased region" description="Basic and acidic residues" evidence="1">
    <location>
        <begin position="419"/>
        <end position="428"/>
    </location>
</feature>
<dbReference type="Pfam" id="PF06985">
    <property type="entry name" value="HET"/>
    <property type="match status" value="1"/>
</dbReference>
<feature type="region of interest" description="Disordered" evidence="1">
    <location>
        <begin position="399"/>
        <end position="503"/>
    </location>
</feature>
<feature type="compositionally biased region" description="Basic residues" evidence="1">
    <location>
        <begin position="470"/>
        <end position="496"/>
    </location>
</feature>
<dbReference type="EMBL" id="JAAMPI010001771">
    <property type="protein sequence ID" value="KAF4624101.1"/>
    <property type="molecule type" value="Genomic_DNA"/>
</dbReference>
<dbReference type="InterPro" id="IPR052895">
    <property type="entry name" value="HetReg/Transcr_Mod"/>
</dbReference>
<organism evidence="3 4">
    <name type="scientific">Cudoniella acicularis</name>
    <dbReference type="NCBI Taxonomy" id="354080"/>
    <lineage>
        <taxon>Eukaryota</taxon>
        <taxon>Fungi</taxon>
        <taxon>Dikarya</taxon>
        <taxon>Ascomycota</taxon>
        <taxon>Pezizomycotina</taxon>
        <taxon>Leotiomycetes</taxon>
        <taxon>Helotiales</taxon>
        <taxon>Tricladiaceae</taxon>
        <taxon>Cudoniella</taxon>
    </lineage>
</organism>
<name>A0A8H4VVE5_9HELO</name>
<dbReference type="PANTHER" id="PTHR24148">
    <property type="entry name" value="ANKYRIN REPEAT DOMAIN-CONTAINING PROTEIN 39 HOMOLOG-RELATED"/>
    <property type="match status" value="1"/>
</dbReference>